<evidence type="ECO:0000256" key="1">
    <source>
        <dbReference type="SAM" id="MobiDB-lite"/>
    </source>
</evidence>
<reference evidence="2" key="1">
    <citation type="submission" date="2023-10" db="EMBL/GenBank/DDBJ databases">
        <authorList>
            <person name="Domelevo Entfellner J.-B."/>
        </authorList>
    </citation>
    <scope>NUCLEOTIDE SEQUENCE</scope>
</reference>
<dbReference type="AlphaFoldDB" id="A0AA86TDA3"/>
<dbReference type="Gramene" id="rna-AYBTSS11_LOCUS26400">
    <property type="protein sequence ID" value="CAJ1974326.1"/>
    <property type="gene ID" value="gene-AYBTSS11_LOCUS26400"/>
</dbReference>
<feature type="compositionally biased region" description="Low complexity" evidence="1">
    <location>
        <begin position="241"/>
        <end position="259"/>
    </location>
</feature>
<dbReference type="InterPro" id="IPR029005">
    <property type="entry name" value="LIM-bd/SEUSS"/>
</dbReference>
<feature type="compositionally biased region" description="Low complexity" evidence="1">
    <location>
        <begin position="274"/>
        <end position="283"/>
    </location>
</feature>
<feature type="region of interest" description="Disordered" evidence="1">
    <location>
        <begin position="192"/>
        <end position="283"/>
    </location>
</feature>
<feature type="compositionally biased region" description="Polar residues" evidence="1">
    <location>
        <begin position="217"/>
        <end position="239"/>
    </location>
</feature>
<organism evidence="2 3">
    <name type="scientific">Sphenostylis stenocarpa</name>
    <dbReference type="NCBI Taxonomy" id="92480"/>
    <lineage>
        <taxon>Eukaryota</taxon>
        <taxon>Viridiplantae</taxon>
        <taxon>Streptophyta</taxon>
        <taxon>Embryophyta</taxon>
        <taxon>Tracheophyta</taxon>
        <taxon>Spermatophyta</taxon>
        <taxon>Magnoliopsida</taxon>
        <taxon>eudicotyledons</taxon>
        <taxon>Gunneridae</taxon>
        <taxon>Pentapetalae</taxon>
        <taxon>rosids</taxon>
        <taxon>fabids</taxon>
        <taxon>Fabales</taxon>
        <taxon>Fabaceae</taxon>
        <taxon>Papilionoideae</taxon>
        <taxon>50 kb inversion clade</taxon>
        <taxon>NPAAA clade</taxon>
        <taxon>indigoferoid/millettioid clade</taxon>
        <taxon>Phaseoleae</taxon>
        <taxon>Sphenostylis</taxon>
    </lineage>
</organism>
<dbReference type="Proteomes" id="UP001189624">
    <property type="component" value="Chromosome 9"/>
</dbReference>
<feature type="compositionally biased region" description="Polar residues" evidence="1">
    <location>
        <begin position="736"/>
        <end position="747"/>
    </location>
</feature>
<sequence>MRTGIPQVQSSTLFVPSHLVDHFPDSVTVQFRNFQLLRFMRELFGGCSFKGGSAIIMFRIKECFLVLVFFGVWLVFDKTQHHALLLDHNEDFCLELGVEVVLSGLRVVNPAQFLTSCCMVPPGPPTPIGGAQSVSPSLLRSNSGMLGAQGGPMPSQTSFPSLVSPRTQFNNMNILGNMSNVTSILNQSFPNGVPNPGLSGPGSSQRGAIDSGAETDPLSTVGNGMSFNNSSSTFVQPNIVNAASSGQGQGQQFSNSSSNHMLPDQQHSQQLEPQNFQHSQQSIQQFSAPLNAQQLPPQQHFQSIRGGISGMGPVKLEPQVSNDQLGQQQQPPLQSLRNLTSVKLEPQQMQTMRTLGPVKMEPHSDQPLFLQQQQQQQQQFLHMSSQSSQAAAAQINLLRHHRLLQLQQQHQQQQILKAMPQQRSPLPQQFQQNLPMRSPVKPAYEPGMCARRLTHYMYQQQHRPEDNNIEFWRKFVAEYFAPNAKKKWCVSMYGSGRQTTGVFPQDVWHCEICNRKPGRGFEATVEVLPRLFKIKYESGTLEELLYVDMPREYHNSSGQIVLDYAKAIQESVFEQLRVVRDGQLRIVFSPDLKICSWEFCARRHEELIPRRLLIPQVSQLGAVAQKYQAFTQNATPNISVPELQNNCNMFVASARQLAKALEVPLVNDLGYTKRYVRCLQISEVVNSMKDLIDYSRETATGPMDSLAKFPRRTNGSSGPRGQAQQHEQQLQQQQQMVAHNSNGDQNSVQAAAMQIASSNGMVSVNNNVNSASTSTTTSTIVGLLHQNSMNSRQQSSMNNASSPYGGSSVQIPSPGSSNTVPQAQPNSSPFQSPTPSSNNPPQTSHPTLTSANHMSTTNSPANISMQQQQPSISGDPDPSDTQSSVQKIIHEMMMSSHINGTGGMVGVGSLGNDVKNLNGILPVSANTGLNGGNGLMGNGSMNNNSGVGIGNYGTMGLVQSGMPNGMRAAMVNNSILNGRGGMASLARDQAMHHQPELSNQLLSGLGAVNGFNNLQFDWKPSP</sequence>
<gene>
    <name evidence="2" type="ORF">AYBTSS11_LOCUS26400</name>
</gene>
<feature type="compositionally biased region" description="Polar residues" evidence="1">
    <location>
        <begin position="848"/>
        <end position="872"/>
    </location>
</feature>
<evidence type="ECO:0000313" key="3">
    <source>
        <dbReference type="Proteomes" id="UP001189624"/>
    </source>
</evidence>
<feature type="region of interest" description="Disordered" evidence="1">
    <location>
        <begin position="790"/>
        <end position="884"/>
    </location>
</feature>
<feature type="compositionally biased region" description="Low complexity" evidence="1">
    <location>
        <begin position="824"/>
        <end position="847"/>
    </location>
</feature>
<dbReference type="Pfam" id="PF01803">
    <property type="entry name" value="LIM_bind"/>
    <property type="match status" value="1"/>
</dbReference>
<feature type="compositionally biased region" description="Low complexity" evidence="1">
    <location>
        <begin position="722"/>
        <end position="735"/>
    </location>
</feature>
<proteinExistence type="predicted"/>
<dbReference type="EMBL" id="OY731406">
    <property type="protein sequence ID" value="CAJ1974326.1"/>
    <property type="molecule type" value="Genomic_DNA"/>
</dbReference>
<evidence type="ECO:0000313" key="2">
    <source>
        <dbReference type="EMBL" id="CAJ1974326.1"/>
    </source>
</evidence>
<feature type="compositionally biased region" description="Low complexity" evidence="1">
    <location>
        <begin position="790"/>
        <end position="802"/>
    </location>
</feature>
<feature type="region of interest" description="Disordered" evidence="1">
    <location>
        <begin position="701"/>
        <end position="747"/>
    </location>
</feature>
<protein>
    <recommendedName>
        <fullName evidence="4">Transcriptional corepressor SEUSS</fullName>
    </recommendedName>
</protein>
<name>A0AA86TDA3_9FABA</name>
<evidence type="ECO:0008006" key="4">
    <source>
        <dbReference type="Google" id="ProtNLM"/>
    </source>
</evidence>
<keyword evidence="3" id="KW-1185">Reference proteome</keyword>
<feature type="compositionally biased region" description="Polar residues" evidence="1">
    <location>
        <begin position="804"/>
        <end position="823"/>
    </location>
</feature>
<dbReference type="PANTHER" id="PTHR10378">
    <property type="entry name" value="LIM DOMAIN-BINDING PROTEIN"/>
    <property type="match status" value="1"/>
</dbReference>
<accession>A0AA86TDA3</accession>